<gene>
    <name evidence="3" type="ORF">HPB48_026474</name>
</gene>
<dbReference type="InterPro" id="IPR011604">
    <property type="entry name" value="PDDEXK-like_dom_sf"/>
</dbReference>
<dbReference type="Gene3D" id="3.90.320.10">
    <property type="match status" value="1"/>
</dbReference>
<dbReference type="InterPro" id="IPR011335">
    <property type="entry name" value="Restrct_endonuc-II-like"/>
</dbReference>
<protein>
    <recommendedName>
        <fullName evidence="2">YqaJ viral recombinase domain-containing protein</fullName>
    </recommendedName>
</protein>
<accession>A0A9J6HBI0</accession>
<dbReference type="InterPro" id="IPR019080">
    <property type="entry name" value="YqaJ_viral_recombinase"/>
</dbReference>
<keyword evidence="4" id="KW-1185">Reference proteome</keyword>
<dbReference type="OrthoDB" id="6475992at2759"/>
<dbReference type="InterPro" id="IPR051703">
    <property type="entry name" value="NF-kappa-B_Signaling_Reg"/>
</dbReference>
<feature type="region of interest" description="Disordered" evidence="1">
    <location>
        <begin position="1"/>
        <end position="23"/>
    </location>
</feature>
<name>A0A9J6HBI0_HAELO</name>
<dbReference type="SUPFAM" id="SSF52980">
    <property type="entry name" value="Restriction endonuclease-like"/>
    <property type="match status" value="1"/>
</dbReference>
<feature type="compositionally biased region" description="Polar residues" evidence="1">
    <location>
        <begin position="1"/>
        <end position="18"/>
    </location>
</feature>
<organism evidence="3 4">
    <name type="scientific">Haemaphysalis longicornis</name>
    <name type="common">Bush tick</name>
    <dbReference type="NCBI Taxonomy" id="44386"/>
    <lineage>
        <taxon>Eukaryota</taxon>
        <taxon>Metazoa</taxon>
        <taxon>Ecdysozoa</taxon>
        <taxon>Arthropoda</taxon>
        <taxon>Chelicerata</taxon>
        <taxon>Arachnida</taxon>
        <taxon>Acari</taxon>
        <taxon>Parasitiformes</taxon>
        <taxon>Ixodida</taxon>
        <taxon>Ixodoidea</taxon>
        <taxon>Ixodidae</taxon>
        <taxon>Haemaphysalinae</taxon>
        <taxon>Haemaphysalis</taxon>
    </lineage>
</organism>
<dbReference type="EMBL" id="JABSTR010002473">
    <property type="protein sequence ID" value="KAH9384466.1"/>
    <property type="molecule type" value="Genomic_DNA"/>
</dbReference>
<sequence>MLSQYNTYCNPAQETSETAGLGRRENSSRFFLPQRKLQPRRPVSACRFGKVACNHLMGMLRTVALLQSKGFQEAPQHMACTDLPQQWRVPRGSAIRGSSIQGIDWRRVREGGLSVPKLARPTERRARPRTAEQQAAAKERLCHRMLARNPNNTFARGLLLTPGGPSKETKYGPAPAASPLAYQQALLPHGFSAQLSGIGPVSVPYTQLVPAADLFKDALPWLPASHQGGSRILEKVETSRQASLALERDTRQQSDSATHGISNEPMAAKRYEEVLRTMGHDVTVLPCGLLVNPTFPWLGASPDRLVFDPAEGSYGVLEIKCPYTLRDKKGDELASSSFCSELTENGPRLKRDNSYYAQIVGQMGVSALSWGDFVVYGKDFILIERIRLNRAKWEAMKDQLNYFYFNTLLPFLETGSHEAAV</sequence>
<evidence type="ECO:0000259" key="2">
    <source>
        <dbReference type="Pfam" id="PF09588"/>
    </source>
</evidence>
<dbReference type="Pfam" id="PF09588">
    <property type="entry name" value="YqaJ"/>
    <property type="match status" value="1"/>
</dbReference>
<feature type="domain" description="YqaJ viral recombinase" evidence="2">
    <location>
        <begin position="232"/>
        <end position="366"/>
    </location>
</feature>
<dbReference type="Proteomes" id="UP000821853">
    <property type="component" value="Unassembled WGS sequence"/>
</dbReference>
<evidence type="ECO:0000313" key="4">
    <source>
        <dbReference type="Proteomes" id="UP000821853"/>
    </source>
</evidence>
<dbReference type="OMA" id="GCRENIK"/>
<dbReference type="AlphaFoldDB" id="A0A9J6HBI0"/>
<dbReference type="CDD" id="cd22343">
    <property type="entry name" value="PDDEXK_lambda_exonuclease-like"/>
    <property type="match status" value="1"/>
</dbReference>
<dbReference type="VEuPathDB" id="VectorBase:HLOH_060452"/>
<comment type="caution">
    <text evidence="3">The sequence shown here is derived from an EMBL/GenBank/DDBJ whole genome shotgun (WGS) entry which is preliminary data.</text>
</comment>
<dbReference type="GO" id="GO:0006281">
    <property type="term" value="P:DNA repair"/>
    <property type="evidence" value="ECO:0007669"/>
    <property type="project" value="UniProtKB-ARBA"/>
</dbReference>
<reference evidence="3 4" key="1">
    <citation type="journal article" date="2020" name="Cell">
        <title>Large-Scale Comparative Analyses of Tick Genomes Elucidate Their Genetic Diversity and Vector Capacities.</title>
        <authorList>
            <consortium name="Tick Genome and Microbiome Consortium (TIGMIC)"/>
            <person name="Jia N."/>
            <person name="Wang J."/>
            <person name="Shi W."/>
            <person name="Du L."/>
            <person name="Sun Y."/>
            <person name="Zhan W."/>
            <person name="Jiang J.F."/>
            <person name="Wang Q."/>
            <person name="Zhang B."/>
            <person name="Ji P."/>
            <person name="Bell-Sakyi L."/>
            <person name="Cui X.M."/>
            <person name="Yuan T.T."/>
            <person name="Jiang B.G."/>
            <person name="Yang W.F."/>
            <person name="Lam T.T."/>
            <person name="Chang Q.C."/>
            <person name="Ding S.J."/>
            <person name="Wang X.J."/>
            <person name="Zhu J.G."/>
            <person name="Ruan X.D."/>
            <person name="Zhao L."/>
            <person name="Wei J.T."/>
            <person name="Ye R.Z."/>
            <person name="Que T.C."/>
            <person name="Du C.H."/>
            <person name="Zhou Y.H."/>
            <person name="Cheng J.X."/>
            <person name="Dai P.F."/>
            <person name="Guo W.B."/>
            <person name="Han X.H."/>
            <person name="Huang E.J."/>
            <person name="Li L.F."/>
            <person name="Wei W."/>
            <person name="Gao Y.C."/>
            <person name="Liu J.Z."/>
            <person name="Shao H.Z."/>
            <person name="Wang X."/>
            <person name="Wang C.C."/>
            <person name="Yang T.C."/>
            <person name="Huo Q.B."/>
            <person name="Li W."/>
            <person name="Chen H.Y."/>
            <person name="Chen S.E."/>
            <person name="Zhou L.G."/>
            <person name="Ni X.B."/>
            <person name="Tian J.H."/>
            <person name="Sheng Y."/>
            <person name="Liu T."/>
            <person name="Pan Y.S."/>
            <person name="Xia L.Y."/>
            <person name="Li J."/>
            <person name="Zhao F."/>
            <person name="Cao W.C."/>
        </authorList>
    </citation>
    <scope>NUCLEOTIDE SEQUENCE [LARGE SCALE GENOMIC DNA]</scope>
    <source>
        <strain evidence="3">HaeL-2018</strain>
    </source>
</reference>
<proteinExistence type="predicted"/>
<dbReference type="PANTHER" id="PTHR46609">
    <property type="entry name" value="EXONUCLEASE, PHAGE-TYPE/RECB, C-TERMINAL DOMAIN-CONTAINING PROTEIN"/>
    <property type="match status" value="1"/>
</dbReference>
<dbReference type="PANTHER" id="PTHR46609:SF7">
    <property type="match status" value="1"/>
</dbReference>
<evidence type="ECO:0000313" key="3">
    <source>
        <dbReference type="EMBL" id="KAH9384466.1"/>
    </source>
</evidence>
<evidence type="ECO:0000256" key="1">
    <source>
        <dbReference type="SAM" id="MobiDB-lite"/>
    </source>
</evidence>